<organism evidence="2 3">
    <name type="scientific">Pseudodesulfovibrio piezophilus (strain DSM 21447 / JCM 15486 / C1TLV30)</name>
    <name type="common">Desulfovibrio piezophilus</name>
    <dbReference type="NCBI Taxonomy" id="1322246"/>
    <lineage>
        <taxon>Bacteria</taxon>
        <taxon>Pseudomonadati</taxon>
        <taxon>Thermodesulfobacteriota</taxon>
        <taxon>Desulfovibrionia</taxon>
        <taxon>Desulfovibrionales</taxon>
        <taxon>Desulfovibrionaceae</taxon>
    </lineage>
</organism>
<dbReference type="InterPro" id="IPR001296">
    <property type="entry name" value="Glyco_trans_1"/>
</dbReference>
<dbReference type="Pfam" id="PF00534">
    <property type="entry name" value="Glycos_transf_1"/>
    <property type="match status" value="1"/>
</dbReference>
<dbReference type="HOGENOM" id="CLU_639188_0_0_7"/>
<feature type="domain" description="Glycosyl transferase family 1" evidence="1">
    <location>
        <begin position="158"/>
        <end position="318"/>
    </location>
</feature>
<dbReference type="EMBL" id="FO203427">
    <property type="protein sequence ID" value="CCH49306.1"/>
    <property type="molecule type" value="Genomic_DNA"/>
</dbReference>
<gene>
    <name evidence="2" type="ordered locus">BN4_12071</name>
</gene>
<sequence length="470" mass="51087">MPDILHVIRGYSRGGAATAMLGLARRAVEAGQRHAIASLVPSDPAHAETARALGVPVHDVTSPSHFATLADAFDIVLVHWWNSPEMDTFLRAPLPPIRLALWIHVGGTSAPQVVTRSLLALPDIAIGCSPVTLEAMQDTWSGTDLHMVLAGAEFDPLKAVQPQPHSGFTVGYVGTAASHKMHPNYISMSSKARLEDARFIVCGDGELEQLRAQAAETACPEAFEIRGFVDSVADVFASLDVYGYPLCHDTYAAAELNLQEAMYCGVPPVVFPHGGVRLLVDHGINGLVVENEADYALALEQLHDDPAERLRLGTNARRKAQTEFGAENTFKNMERVCQSLMARPKQSRSGLGNGIDPATGFERFMDSLGENDTIFRISAGLTPGDMEQADTAIANASPLMASRWSGGILHWASAWREDPWLAYWSGLVQEKSAPDRAHEAFCKAEQKGLNTPRLSRRIRRTTDATHTKEL</sequence>
<dbReference type="Gene3D" id="3.40.50.2000">
    <property type="entry name" value="Glycogen Phosphorylase B"/>
    <property type="match status" value="2"/>
</dbReference>
<dbReference type="eggNOG" id="COG0438">
    <property type="taxonomic scope" value="Bacteria"/>
</dbReference>
<evidence type="ECO:0000259" key="1">
    <source>
        <dbReference type="Pfam" id="PF00534"/>
    </source>
</evidence>
<dbReference type="BioCyc" id="DPIE1322246:BN4_RS10415-MONOMER"/>
<dbReference type="Proteomes" id="UP000011724">
    <property type="component" value="Chromosome"/>
</dbReference>
<evidence type="ECO:0000313" key="2">
    <source>
        <dbReference type="EMBL" id="CCH49306.1"/>
    </source>
</evidence>
<dbReference type="InterPro" id="IPR050194">
    <property type="entry name" value="Glycosyltransferase_grp1"/>
</dbReference>
<reference evidence="2 3" key="1">
    <citation type="journal article" date="2013" name="PLoS ONE">
        <title>The first genomic and proteomic characterization of a deep-sea sulfate reducer: insights into the piezophilic lifestyle of Desulfovibrio piezophilus.</title>
        <authorList>
            <person name="Pradel N."/>
            <person name="Ji B."/>
            <person name="Gimenez G."/>
            <person name="Talla E."/>
            <person name="Lenoble P."/>
            <person name="Garel M."/>
            <person name="Tamburini C."/>
            <person name="Fourquet P."/>
            <person name="Lebrun R."/>
            <person name="Bertin P."/>
            <person name="Denis Y."/>
            <person name="Pophillat M."/>
            <person name="Barbe V."/>
            <person name="Ollivier B."/>
            <person name="Dolla A."/>
        </authorList>
    </citation>
    <scope>NUCLEOTIDE SEQUENCE [LARGE SCALE GENOMIC DNA]</scope>
    <source>
        <strain evidence="3">DSM 10523 / SB164P1</strain>
    </source>
</reference>
<keyword evidence="3" id="KW-1185">Reference proteome</keyword>
<dbReference type="STRING" id="1322246.BN4_12071"/>
<accession>M1WKB4</accession>
<dbReference type="RefSeq" id="WP_015415350.1">
    <property type="nucleotide sequence ID" value="NC_020409.1"/>
</dbReference>
<dbReference type="OrthoDB" id="9775208at2"/>
<dbReference type="PANTHER" id="PTHR45947">
    <property type="entry name" value="SULFOQUINOVOSYL TRANSFERASE SQD2"/>
    <property type="match status" value="1"/>
</dbReference>
<evidence type="ECO:0000313" key="3">
    <source>
        <dbReference type="Proteomes" id="UP000011724"/>
    </source>
</evidence>
<proteinExistence type="predicted"/>
<dbReference type="AlphaFoldDB" id="M1WKB4"/>
<dbReference type="PANTHER" id="PTHR45947:SF3">
    <property type="entry name" value="SULFOQUINOVOSYL TRANSFERASE SQD2"/>
    <property type="match status" value="1"/>
</dbReference>
<dbReference type="KEGG" id="dpi:BN4_12071"/>
<dbReference type="GO" id="GO:0016757">
    <property type="term" value="F:glycosyltransferase activity"/>
    <property type="evidence" value="ECO:0007669"/>
    <property type="project" value="InterPro"/>
</dbReference>
<dbReference type="PATRIC" id="fig|879567.3.peg.2203"/>
<name>M1WKB4_PSEP2</name>
<reference evidence="3" key="2">
    <citation type="journal article" date="2013" name="Stand. Genomic Sci.">
        <title>Complete genome sequence of Desulfocapsa sulfexigens, a marine deltaproteobacterium specialized in disproportionating inorganic sulfur compounds.</title>
        <authorList>
            <person name="Finster K.W."/>
            <person name="Kjeldsen K.U."/>
            <person name="Kube M."/>
            <person name="Reinhardt R."/>
            <person name="Mussmann M."/>
            <person name="Amann R."/>
            <person name="Schreiber L."/>
        </authorList>
    </citation>
    <scope>NUCLEOTIDE SEQUENCE [LARGE SCALE GENOMIC DNA]</scope>
    <source>
        <strain evidence="3">DSM 10523 / SB164P1</strain>
    </source>
</reference>
<dbReference type="CDD" id="cd03801">
    <property type="entry name" value="GT4_PimA-like"/>
    <property type="match status" value="1"/>
</dbReference>
<dbReference type="SUPFAM" id="SSF53756">
    <property type="entry name" value="UDP-Glycosyltransferase/glycogen phosphorylase"/>
    <property type="match status" value="1"/>
</dbReference>
<protein>
    <recommendedName>
        <fullName evidence="1">Glycosyl transferase family 1 domain-containing protein</fullName>
    </recommendedName>
</protein>